<proteinExistence type="predicted"/>
<organism evidence="1 2">
    <name type="scientific">Micromonospora purpureochromogenes</name>
    <dbReference type="NCBI Taxonomy" id="47872"/>
    <lineage>
        <taxon>Bacteria</taxon>
        <taxon>Bacillati</taxon>
        <taxon>Actinomycetota</taxon>
        <taxon>Actinomycetes</taxon>
        <taxon>Micromonosporales</taxon>
        <taxon>Micromonosporaceae</taxon>
        <taxon>Micromonospora</taxon>
    </lineage>
</organism>
<gene>
    <name evidence="1" type="ORF">HDA35_005474</name>
</gene>
<sequence>MEAADIEPGAVFRFPHDDRPNRVLLRDSDVVMYDAWWPHLKAWGLADLAAIKRQRISYYVTAVSTVIEKATHLRTAPLTADELTVHRPDLPFAAVQDVAMTWSSGDAGRVTDATAELSASGVYLLPFGPGGGTKAGVRVAADNGNAFAVGELFRKAQAVQARHLGDVLPGAGVGIYRSGLQRGLPAYYLWGAVSRLHDHLAAHGR</sequence>
<protein>
    <submittedName>
        <fullName evidence="1">Uncharacterized protein</fullName>
    </submittedName>
</protein>
<evidence type="ECO:0000313" key="2">
    <source>
        <dbReference type="Proteomes" id="UP000631553"/>
    </source>
</evidence>
<reference evidence="1 2" key="1">
    <citation type="submission" date="2020-07" db="EMBL/GenBank/DDBJ databases">
        <title>Sequencing the genomes of 1000 actinobacteria strains.</title>
        <authorList>
            <person name="Klenk H.-P."/>
        </authorList>
    </citation>
    <scope>NUCLEOTIDE SEQUENCE [LARGE SCALE GENOMIC DNA]</scope>
    <source>
        <strain evidence="1 2">DSM 43814</strain>
    </source>
</reference>
<evidence type="ECO:0000313" key="1">
    <source>
        <dbReference type="EMBL" id="NYF59643.1"/>
    </source>
</evidence>
<accession>A0ABX2RSY4</accession>
<name>A0ABX2RSY4_9ACTN</name>
<comment type="caution">
    <text evidence="1">The sequence shown here is derived from an EMBL/GenBank/DDBJ whole genome shotgun (WGS) entry which is preliminary data.</text>
</comment>
<dbReference type="EMBL" id="JACCCQ010000001">
    <property type="protein sequence ID" value="NYF59643.1"/>
    <property type="molecule type" value="Genomic_DNA"/>
</dbReference>
<dbReference type="RefSeq" id="WP_179805298.1">
    <property type="nucleotide sequence ID" value="NZ_JACCCQ010000001.1"/>
</dbReference>
<dbReference type="Proteomes" id="UP000631553">
    <property type="component" value="Unassembled WGS sequence"/>
</dbReference>
<keyword evidence="2" id="KW-1185">Reference proteome</keyword>